<keyword evidence="18" id="KW-1185">Reference proteome</keyword>
<evidence type="ECO:0000313" key="17">
    <source>
        <dbReference type="EMBL" id="CAC5393691.1"/>
    </source>
</evidence>
<reference evidence="17 18" key="1">
    <citation type="submission" date="2020-06" db="EMBL/GenBank/DDBJ databases">
        <authorList>
            <person name="Li R."/>
            <person name="Bekaert M."/>
        </authorList>
    </citation>
    <scope>NUCLEOTIDE SEQUENCE [LARGE SCALE GENOMIC DNA]</scope>
    <source>
        <strain evidence="18">wild</strain>
    </source>
</reference>
<keyword evidence="12" id="KW-0407">Ion channel</keyword>
<evidence type="ECO:0000256" key="15">
    <source>
        <dbReference type="SAM" id="Phobius"/>
    </source>
</evidence>
<dbReference type="EMBL" id="CACVKT020005206">
    <property type="protein sequence ID" value="CAC5393691.1"/>
    <property type="molecule type" value="Genomic_DNA"/>
</dbReference>
<feature type="repeat" description="ANK" evidence="13">
    <location>
        <begin position="190"/>
        <end position="222"/>
    </location>
</feature>
<feature type="domain" description="Ion transport" evidence="16">
    <location>
        <begin position="522"/>
        <end position="712"/>
    </location>
</feature>
<feature type="transmembrane region" description="Helical" evidence="15">
    <location>
        <begin position="601"/>
        <end position="623"/>
    </location>
</feature>
<dbReference type="Gene3D" id="1.25.40.20">
    <property type="entry name" value="Ankyrin repeat-containing domain"/>
    <property type="match status" value="2"/>
</dbReference>
<keyword evidence="5" id="KW-0107">Calcium channel</keyword>
<evidence type="ECO:0000256" key="12">
    <source>
        <dbReference type="ARBA" id="ARBA00023303"/>
    </source>
</evidence>
<dbReference type="AlphaFoldDB" id="A0A6J8CDL1"/>
<keyword evidence="4" id="KW-0109">Calcium transport</keyword>
<evidence type="ECO:0000313" key="18">
    <source>
        <dbReference type="Proteomes" id="UP000507470"/>
    </source>
</evidence>
<dbReference type="GO" id="GO:0098703">
    <property type="term" value="P:calcium ion import across plasma membrane"/>
    <property type="evidence" value="ECO:0007669"/>
    <property type="project" value="TreeGrafter"/>
</dbReference>
<evidence type="ECO:0000256" key="9">
    <source>
        <dbReference type="ARBA" id="ARBA00022989"/>
    </source>
</evidence>
<feature type="transmembrane region" description="Helical" evidence="15">
    <location>
        <begin position="528"/>
        <end position="549"/>
    </location>
</feature>
<keyword evidence="2" id="KW-0813">Transport</keyword>
<evidence type="ECO:0000256" key="5">
    <source>
        <dbReference type="ARBA" id="ARBA00022673"/>
    </source>
</evidence>
<evidence type="ECO:0000256" key="4">
    <source>
        <dbReference type="ARBA" id="ARBA00022568"/>
    </source>
</evidence>
<dbReference type="SMART" id="SM00248">
    <property type="entry name" value="ANK"/>
    <property type="match status" value="4"/>
</dbReference>
<feature type="compositionally biased region" description="Polar residues" evidence="14">
    <location>
        <begin position="924"/>
        <end position="941"/>
    </location>
</feature>
<sequence>MISPDSDTKMDGKKRGKRAKGSVAPDENGFANSSFELHLDSDHNVKNNSKMLNTFRSKVDETNKKKNALAAIVEAKKGAHKWRQYCATKRTITKTRQAILKKIEKSVSTEDDENQPGNKGKGLDAIDLHVLDSLNPGKKKNSTLIASQTKALFNHFKELGRSKNPDAVVDLEFISSLLRNGANINCSDRHGQTLLHEVARMWHVDIAKFLLDEGADINHPDHLGRTPLHVAAAVDYPEMCEVLMERGADKEAKTEGEMQTAVHFAAKNDAAKSLKTLIKRGCLYDGKHVLDYRKRTPLYVASQLDRSESAQILLNHKASATTRDVSGQICLSWMIVKMPPVAQDALSQFWTCDRPNRKQYYDLHHMVHDKEVDKDLVAVTPLNAAVNYKQYDVLMNKTFIKLINTQWVRFARWRAWLNLFLNFVYILLWSLIGIFIEFDKRYKYIMPEQWYRVVLWVAAIGFTTWQIIEEVLEYKRSLRKNYLWETTRSNEIDSDLKYCHERWPEEKAFLQSEKDELKNRGPSYFTDFWNIFDWTCYLFLMVCIATHIADVVDHKTEVARAHIRLMAVTIILLWLRLMKNVRCFSLLGPFIVMLTHMLKDLVRFTFLYLEFFIPFVFAFYMIFGGNKVAYSGNGVVKAENVTVSGYEDFNSALFSLFRLTMVDDYDFDNMLIIDPLMARLLVGLWLALSAVLCLNLFIALLSDTFQRVYDNAQANAMMQKAQSIISFWEGMSHSSRDKFLHYISENCSPLKQYYDDDMTDADGEDLTKVTIQIKEQLDDLEEKWGESFKPSGQKDEDSESNGQTVSVEKFENEVEVLREGIRDLSLRQDDMMDSVKAIKRLLLRMTGQDESEDDDDDDGDEGGDDDTPPKRSKRTSKPKKKGGQRRSRTPSSVVDGSAWEVTRPSGVSTPQVWSTGPVVDVSTPRFTSSGQFPGQDPTTEC</sequence>
<dbReference type="PROSITE" id="PS50297">
    <property type="entry name" value="ANK_REP_REGION"/>
    <property type="match status" value="2"/>
</dbReference>
<feature type="transmembrane region" description="Helical" evidence="15">
    <location>
        <begin position="450"/>
        <end position="468"/>
    </location>
</feature>
<name>A0A6J8CDL1_MYTCO</name>
<feature type="compositionally biased region" description="Basic and acidic residues" evidence="14">
    <location>
        <begin position="1"/>
        <end position="13"/>
    </location>
</feature>
<feature type="region of interest" description="Disordered" evidence="14">
    <location>
        <begin position="847"/>
        <end position="941"/>
    </location>
</feature>
<feature type="region of interest" description="Disordered" evidence="14">
    <location>
        <begin position="785"/>
        <end position="808"/>
    </location>
</feature>
<evidence type="ECO:0000256" key="14">
    <source>
        <dbReference type="SAM" id="MobiDB-lite"/>
    </source>
</evidence>
<dbReference type="Proteomes" id="UP000507470">
    <property type="component" value="Unassembled WGS sequence"/>
</dbReference>
<keyword evidence="13" id="KW-0040">ANK repeat</keyword>
<keyword evidence="11 15" id="KW-0472">Membrane</keyword>
<keyword evidence="6 15" id="KW-0812">Transmembrane</keyword>
<feature type="region of interest" description="Disordered" evidence="14">
    <location>
        <begin position="1"/>
        <end position="31"/>
    </location>
</feature>
<feature type="transmembrane region" description="Helical" evidence="15">
    <location>
        <begin position="680"/>
        <end position="701"/>
    </location>
</feature>
<dbReference type="InterPro" id="IPR036770">
    <property type="entry name" value="Ankyrin_rpt-contain_sf"/>
</dbReference>
<evidence type="ECO:0000256" key="1">
    <source>
        <dbReference type="ARBA" id="ARBA00004651"/>
    </source>
</evidence>
<accession>A0A6J8CDL1</accession>
<evidence type="ECO:0000259" key="16">
    <source>
        <dbReference type="Pfam" id="PF00520"/>
    </source>
</evidence>
<feature type="transmembrane region" description="Helical" evidence="15">
    <location>
        <begin position="561"/>
        <end position="581"/>
    </location>
</feature>
<dbReference type="GO" id="GO:0005886">
    <property type="term" value="C:plasma membrane"/>
    <property type="evidence" value="ECO:0007669"/>
    <property type="project" value="UniProtKB-SubCell"/>
</dbReference>
<feature type="repeat" description="ANK" evidence="13">
    <location>
        <begin position="223"/>
        <end position="255"/>
    </location>
</feature>
<dbReference type="InterPro" id="IPR024862">
    <property type="entry name" value="TRPV"/>
</dbReference>
<evidence type="ECO:0000256" key="8">
    <source>
        <dbReference type="ARBA" id="ARBA00022837"/>
    </source>
</evidence>
<feature type="transmembrane region" description="Helical" evidence="15">
    <location>
        <begin position="415"/>
        <end position="438"/>
    </location>
</feature>
<feature type="compositionally biased region" description="Polar residues" evidence="14">
    <location>
        <begin position="905"/>
        <end position="914"/>
    </location>
</feature>
<dbReference type="GO" id="GO:0005262">
    <property type="term" value="F:calcium channel activity"/>
    <property type="evidence" value="ECO:0007669"/>
    <property type="project" value="UniProtKB-KW"/>
</dbReference>
<dbReference type="PANTHER" id="PTHR10582:SF33">
    <property type="entry name" value="TRANSIENT RECEPTOR POTENTIAL CHANNEL PYREXIA"/>
    <property type="match status" value="1"/>
</dbReference>
<keyword evidence="10" id="KW-0406">Ion transport</keyword>
<dbReference type="Gene3D" id="1.10.287.70">
    <property type="match status" value="1"/>
</dbReference>
<evidence type="ECO:0000256" key="2">
    <source>
        <dbReference type="ARBA" id="ARBA00022448"/>
    </source>
</evidence>
<feature type="compositionally biased region" description="Acidic residues" evidence="14">
    <location>
        <begin position="849"/>
        <end position="866"/>
    </location>
</feature>
<gene>
    <name evidence="17" type="ORF">MCOR_28532</name>
</gene>
<dbReference type="InterPro" id="IPR002110">
    <property type="entry name" value="Ankyrin_rpt"/>
</dbReference>
<keyword evidence="3" id="KW-1003">Cell membrane</keyword>
<dbReference type="PANTHER" id="PTHR10582">
    <property type="entry name" value="TRANSIENT RECEPTOR POTENTIAL ION CHANNEL PROTEIN"/>
    <property type="match status" value="1"/>
</dbReference>
<evidence type="ECO:0000256" key="7">
    <source>
        <dbReference type="ARBA" id="ARBA00022737"/>
    </source>
</evidence>
<evidence type="ECO:0000256" key="13">
    <source>
        <dbReference type="PROSITE-ProRule" id="PRU00023"/>
    </source>
</evidence>
<dbReference type="OrthoDB" id="194358at2759"/>
<keyword evidence="8" id="KW-0106">Calcium</keyword>
<evidence type="ECO:0000256" key="11">
    <source>
        <dbReference type="ARBA" id="ARBA00023136"/>
    </source>
</evidence>
<organism evidence="17 18">
    <name type="scientific">Mytilus coruscus</name>
    <name type="common">Sea mussel</name>
    <dbReference type="NCBI Taxonomy" id="42192"/>
    <lineage>
        <taxon>Eukaryota</taxon>
        <taxon>Metazoa</taxon>
        <taxon>Spiralia</taxon>
        <taxon>Lophotrochozoa</taxon>
        <taxon>Mollusca</taxon>
        <taxon>Bivalvia</taxon>
        <taxon>Autobranchia</taxon>
        <taxon>Pteriomorphia</taxon>
        <taxon>Mytilida</taxon>
        <taxon>Mytiloidea</taxon>
        <taxon>Mytilidae</taxon>
        <taxon>Mytilinae</taxon>
        <taxon>Mytilus</taxon>
    </lineage>
</organism>
<evidence type="ECO:0000256" key="10">
    <source>
        <dbReference type="ARBA" id="ARBA00023065"/>
    </source>
</evidence>
<evidence type="ECO:0000256" key="6">
    <source>
        <dbReference type="ARBA" id="ARBA00022692"/>
    </source>
</evidence>
<proteinExistence type="predicted"/>
<dbReference type="SUPFAM" id="SSF48403">
    <property type="entry name" value="Ankyrin repeat"/>
    <property type="match status" value="1"/>
</dbReference>
<evidence type="ECO:0000256" key="3">
    <source>
        <dbReference type="ARBA" id="ARBA00022475"/>
    </source>
</evidence>
<dbReference type="PROSITE" id="PS50088">
    <property type="entry name" value="ANK_REPEAT"/>
    <property type="match status" value="2"/>
</dbReference>
<keyword evidence="7" id="KW-0677">Repeat</keyword>
<dbReference type="InterPro" id="IPR005821">
    <property type="entry name" value="Ion_trans_dom"/>
</dbReference>
<keyword evidence="9 15" id="KW-1133">Transmembrane helix</keyword>
<protein>
    <recommendedName>
        <fullName evidence="16">Ion transport domain-containing protein</fullName>
    </recommendedName>
</protein>
<dbReference type="Pfam" id="PF00520">
    <property type="entry name" value="Ion_trans"/>
    <property type="match status" value="1"/>
</dbReference>
<feature type="compositionally biased region" description="Basic residues" evidence="14">
    <location>
        <begin position="870"/>
        <end position="888"/>
    </location>
</feature>
<comment type="subcellular location">
    <subcellularLocation>
        <location evidence="1">Cell membrane</location>
        <topology evidence="1">Multi-pass membrane protein</topology>
    </subcellularLocation>
</comment>
<dbReference type="Pfam" id="PF12796">
    <property type="entry name" value="Ank_2"/>
    <property type="match status" value="2"/>
</dbReference>